<dbReference type="Proteomes" id="UP001323798">
    <property type="component" value="Chromosome"/>
</dbReference>
<evidence type="ECO:0000313" key="5">
    <source>
        <dbReference type="EMBL" id="WPR89700.1"/>
    </source>
</evidence>
<dbReference type="GO" id="GO:0003677">
    <property type="term" value="F:DNA binding"/>
    <property type="evidence" value="ECO:0007669"/>
    <property type="project" value="UniProtKB-KW"/>
</dbReference>
<dbReference type="PANTHER" id="PTHR10302">
    <property type="entry name" value="SINGLE-STRANDED DNA-BINDING PROTEIN"/>
    <property type="match status" value="1"/>
</dbReference>
<comment type="caution">
    <text evidence="2">Lacks conserved residue(s) required for the propagation of feature annotation.</text>
</comment>
<reference evidence="5 6" key="1">
    <citation type="submission" date="2023-11" db="EMBL/GenBank/DDBJ databases">
        <title>Genome sequence of Microbacterium rhizosphaerae KACC 19337.</title>
        <authorList>
            <person name="Choi H."/>
            <person name="Kim S."/>
            <person name="Kim Y."/>
            <person name="Kwon S.-W."/>
            <person name="Heo J."/>
        </authorList>
    </citation>
    <scope>NUCLEOTIDE SEQUENCE [LARGE SCALE GENOMIC DNA]</scope>
    <source>
        <strain evidence="5 6">KACC 19337</strain>
    </source>
</reference>
<protein>
    <recommendedName>
        <fullName evidence="2 3">Single-stranded DNA-binding protein</fullName>
        <shortName evidence="2">SSB</shortName>
    </recommendedName>
</protein>
<dbReference type="PANTHER" id="PTHR10302:SF0">
    <property type="entry name" value="SINGLE-STRANDED DNA-BINDING PROTEIN, MITOCHONDRIAL"/>
    <property type="match status" value="1"/>
</dbReference>
<evidence type="ECO:0000256" key="3">
    <source>
        <dbReference type="RuleBase" id="RU000524"/>
    </source>
</evidence>
<dbReference type="Gene3D" id="2.40.50.140">
    <property type="entry name" value="Nucleic acid-binding proteins"/>
    <property type="match status" value="1"/>
</dbReference>
<evidence type="ECO:0000256" key="4">
    <source>
        <dbReference type="SAM" id="MobiDB-lite"/>
    </source>
</evidence>
<comment type="subunit">
    <text evidence="2">Homotetramer.</text>
</comment>
<dbReference type="HAMAP" id="MF_00984">
    <property type="entry name" value="SSB"/>
    <property type="match status" value="1"/>
</dbReference>
<dbReference type="Pfam" id="PF00436">
    <property type="entry name" value="SSB"/>
    <property type="match status" value="1"/>
</dbReference>
<proteinExistence type="inferred from homology"/>
<dbReference type="SUPFAM" id="SSF50249">
    <property type="entry name" value="Nucleic acid-binding proteins"/>
    <property type="match status" value="1"/>
</dbReference>
<dbReference type="InterPro" id="IPR012340">
    <property type="entry name" value="NA-bd_OB-fold"/>
</dbReference>
<evidence type="ECO:0000313" key="6">
    <source>
        <dbReference type="Proteomes" id="UP001323798"/>
    </source>
</evidence>
<name>A0ABZ0SMI5_9MICO</name>
<feature type="region of interest" description="Disordered" evidence="4">
    <location>
        <begin position="123"/>
        <end position="150"/>
    </location>
</feature>
<keyword evidence="6" id="KW-1185">Reference proteome</keyword>
<dbReference type="InterPro" id="IPR000424">
    <property type="entry name" value="Primosome_PriB/ssb"/>
</dbReference>
<dbReference type="NCBIfam" id="TIGR00621">
    <property type="entry name" value="ssb"/>
    <property type="match status" value="1"/>
</dbReference>
<gene>
    <name evidence="5" type="ORF">SM116_18380</name>
</gene>
<dbReference type="PROSITE" id="PS50935">
    <property type="entry name" value="SSB"/>
    <property type="match status" value="1"/>
</dbReference>
<accession>A0ABZ0SMI5</accession>
<evidence type="ECO:0000256" key="2">
    <source>
        <dbReference type="HAMAP-Rule" id="MF_00984"/>
    </source>
</evidence>
<dbReference type="RefSeq" id="WP_320942414.1">
    <property type="nucleotide sequence ID" value="NZ_BAABEU010000003.1"/>
</dbReference>
<dbReference type="EMBL" id="CP139368">
    <property type="protein sequence ID" value="WPR89700.1"/>
    <property type="molecule type" value="Genomic_DNA"/>
</dbReference>
<evidence type="ECO:0000256" key="1">
    <source>
        <dbReference type="ARBA" id="ARBA00023125"/>
    </source>
</evidence>
<sequence length="150" mass="16273">MSTRIPLTIEGNITADPEYGTAESGLEYARFSVAVNDRRLNETTGTWEDAGTVFHRVTAFGRQSRNVADSLRKGDTVLVSGDLKFTNYVDKQTGTTRESREILADTVAASLKFTGVEVNRSPRVNGPAADATGPYSAPVYETDADLHTLN</sequence>
<keyword evidence="1 2" id="KW-0238">DNA-binding</keyword>
<dbReference type="CDD" id="cd04496">
    <property type="entry name" value="SSB_OBF"/>
    <property type="match status" value="1"/>
</dbReference>
<dbReference type="InterPro" id="IPR011344">
    <property type="entry name" value="ssDNA-bd"/>
</dbReference>
<organism evidence="5 6">
    <name type="scientific">Microbacterium rhizosphaerae</name>
    <dbReference type="NCBI Taxonomy" id="1678237"/>
    <lineage>
        <taxon>Bacteria</taxon>
        <taxon>Bacillati</taxon>
        <taxon>Actinomycetota</taxon>
        <taxon>Actinomycetes</taxon>
        <taxon>Micrococcales</taxon>
        <taxon>Microbacteriaceae</taxon>
        <taxon>Microbacterium</taxon>
    </lineage>
</organism>